<dbReference type="RefSeq" id="WP_084254216.1">
    <property type="nucleotide sequence ID" value="NZ_CP168675.1"/>
</dbReference>
<evidence type="ECO:0000256" key="17">
    <source>
        <dbReference type="PIRSR" id="PIRSR600829-3"/>
    </source>
</evidence>
<dbReference type="GO" id="GO:0008654">
    <property type="term" value="P:phospholipid biosynthetic process"/>
    <property type="evidence" value="ECO:0007669"/>
    <property type="project" value="UniProtKB-KW"/>
</dbReference>
<evidence type="ECO:0000256" key="9">
    <source>
        <dbReference type="ARBA" id="ARBA00022840"/>
    </source>
</evidence>
<dbReference type="CDD" id="cd14265">
    <property type="entry name" value="UDPK_IM_like"/>
    <property type="match status" value="1"/>
</dbReference>
<evidence type="ECO:0000256" key="18">
    <source>
        <dbReference type="PIRSR" id="PIRSR600829-4"/>
    </source>
</evidence>
<dbReference type="AlphaFoldDB" id="A0AAP5WFE2"/>
<evidence type="ECO:0000256" key="16">
    <source>
        <dbReference type="PIRSR" id="PIRSR600829-2"/>
    </source>
</evidence>
<keyword evidence="13" id="KW-0594">Phospholipid biosynthesis</keyword>
<dbReference type="GO" id="GO:0005524">
    <property type="term" value="F:ATP binding"/>
    <property type="evidence" value="ECO:0007669"/>
    <property type="project" value="UniProtKB-KW"/>
</dbReference>
<keyword evidence="8 20" id="KW-0418">Kinase</keyword>
<keyword evidence="18" id="KW-0479">Metal-binding</keyword>
<reference evidence="20" key="1">
    <citation type="submission" date="2019-10" db="EMBL/GenBank/DDBJ databases">
        <title>Malate fermentation in French cider.</title>
        <authorList>
            <person name="Cousin F.J."/>
            <person name="Medina Fernandez S."/>
            <person name="Misery B."/>
            <person name="Laplace J.-M."/>
            <person name="Cretenet M."/>
        </authorList>
    </citation>
    <scope>NUCLEOTIDE SEQUENCE</scope>
    <source>
        <strain evidence="20">UCMA15901</strain>
    </source>
</reference>
<feature type="binding site" evidence="18">
    <location>
        <position position="35"/>
    </location>
    <ligand>
        <name>a divalent metal cation</name>
        <dbReference type="ChEBI" id="CHEBI:60240"/>
    </ligand>
</feature>
<evidence type="ECO:0000256" key="14">
    <source>
        <dbReference type="ARBA" id="ARBA00023264"/>
    </source>
</evidence>
<feature type="binding site" evidence="17">
    <location>
        <position position="83"/>
    </location>
    <ligand>
        <name>ATP</name>
        <dbReference type="ChEBI" id="CHEBI:30616"/>
    </ligand>
</feature>
<feature type="active site" description="Proton acceptor" evidence="15">
    <location>
        <position position="76"/>
    </location>
</feature>
<evidence type="ECO:0000256" key="5">
    <source>
        <dbReference type="ARBA" id="ARBA00022679"/>
    </source>
</evidence>
<keyword evidence="9 17" id="KW-0067">ATP-binding</keyword>
<dbReference type="EMBL" id="WERX01000004">
    <property type="protein sequence ID" value="MDV7693665.1"/>
    <property type="molecule type" value="Genomic_DNA"/>
</dbReference>
<dbReference type="InterPro" id="IPR000829">
    <property type="entry name" value="DAGK"/>
</dbReference>
<organism evidence="20 21">
    <name type="scientific">Pediococcus parvulus</name>
    <dbReference type="NCBI Taxonomy" id="54062"/>
    <lineage>
        <taxon>Bacteria</taxon>
        <taxon>Bacillati</taxon>
        <taxon>Bacillota</taxon>
        <taxon>Bacilli</taxon>
        <taxon>Lactobacillales</taxon>
        <taxon>Lactobacillaceae</taxon>
        <taxon>Pediococcus</taxon>
    </lineage>
</organism>
<keyword evidence="12 19" id="KW-0472">Membrane</keyword>
<keyword evidence="7 17" id="KW-0547">Nucleotide-binding</keyword>
<keyword evidence="10 19" id="KW-1133">Transmembrane helix</keyword>
<keyword evidence="5" id="KW-0808">Transferase</keyword>
<evidence type="ECO:0000256" key="10">
    <source>
        <dbReference type="ARBA" id="ARBA00022989"/>
    </source>
</evidence>
<feature type="binding site" evidence="17">
    <location>
        <begin position="102"/>
        <end position="103"/>
    </location>
    <ligand>
        <name>ATP</name>
        <dbReference type="ChEBI" id="CHEBI:30616"/>
    </ligand>
</feature>
<feature type="binding site" evidence="18">
    <location>
        <position position="83"/>
    </location>
    <ligand>
        <name>a divalent metal cation</name>
        <dbReference type="ChEBI" id="CHEBI:60240"/>
    </ligand>
</feature>
<name>A0AAP5WFE2_9LACO</name>
<evidence type="ECO:0000256" key="2">
    <source>
        <dbReference type="ARBA" id="ARBA00005967"/>
    </source>
</evidence>
<comment type="similarity">
    <text evidence="2">Belongs to the bacterial diacylglycerol kinase family.</text>
</comment>
<evidence type="ECO:0000256" key="11">
    <source>
        <dbReference type="ARBA" id="ARBA00023098"/>
    </source>
</evidence>
<accession>A0AAP5WFE2</accession>
<evidence type="ECO:0000313" key="20">
    <source>
        <dbReference type="EMBL" id="MDV7693665.1"/>
    </source>
</evidence>
<keyword evidence="6 19" id="KW-0812">Transmembrane</keyword>
<evidence type="ECO:0000256" key="4">
    <source>
        <dbReference type="ARBA" id="ARBA00022516"/>
    </source>
</evidence>
<evidence type="ECO:0000256" key="15">
    <source>
        <dbReference type="PIRSR" id="PIRSR600829-1"/>
    </source>
</evidence>
<proteinExistence type="inferred from homology"/>
<dbReference type="Pfam" id="PF01219">
    <property type="entry name" value="DAGK_prokar"/>
    <property type="match status" value="1"/>
</dbReference>
<keyword evidence="3" id="KW-1003">Cell membrane</keyword>
<keyword evidence="4" id="KW-0444">Lipid biosynthesis</keyword>
<dbReference type="Proteomes" id="UP001275867">
    <property type="component" value="Unassembled WGS sequence"/>
</dbReference>
<keyword evidence="11" id="KW-0443">Lipid metabolism</keyword>
<sequence length="134" mass="15336">MLMALKDKKQTEKNHTFKQSFVHAWSGVIRIFREERNMRIHSIWAVIVILFAWGLRLTGPEWYWIIACIGSMLVTETFNTVAENLVDLVTEKTYSELGKHIKDMAAGAVLIAACFSGIIGLCIFVPKIWMLLIH</sequence>
<comment type="cofactor">
    <cofactor evidence="18">
        <name>Mg(2+)</name>
        <dbReference type="ChEBI" id="CHEBI:18420"/>
    </cofactor>
    <text evidence="18">Mn(2+), Zn(2+), Cd(2+) and Co(2+) support activity to lesser extents.</text>
</comment>
<feature type="binding site" evidence="16">
    <location>
        <position position="76"/>
    </location>
    <ligand>
        <name>substrate</name>
    </ligand>
</feature>
<dbReference type="InterPro" id="IPR033717">
    <property type="entry name" value="UDPK"/>
</dbReference>
<evidence type="ECO:0000256" key="7">
    <source>
        <dbReference type="ARBA" id="ARBA00022741"/>
    </source>
</evidence>
<evidence type="ECO:0000256" key="1">
    <source>
        <dbReference type="ARBA" id="ARBA00004651"/>
    </source>
</evidence>
<evidence type="ECO:0000256" key="19">
    <source>
        <dbReference type="SAM" id="Phobius"/>
    </source>
</evidence>
<dbReference type="GO" id="GO:0046872">
    <property type="term" value="F:metal ion binding"/>
    <property type="evidence" value="ECO:0007669"/>
    <property type="project" value="UniProtKB-KW"/>
</dbReference>
<evidence type="ECO:0000256" key="13">
    <source>
        <dbReference type="ARBA" id="ARBA00023209"/>
    </source>
</evidence>
<evidence type="ECO:0000256" key="12">
    <source>
        <dbReference type="ARBA" id="ARBA00023136"/>
    </source>
</evidence>
<dbReference type="Gene3D" id="1.10.287.3610">
    <property type="match status" value="1"/>
</dbReference>
<dbReference type="PANTHER" id="PTHR34299">
    <property type="entry name" value="DIACYLGLYCEROL KINASE"/>
    <property type="match status" value="1"/>
</dbReference>
<dbReference type="PANTHER" id="PTHR34299:SF1">
    <property type="entry name" value="DIACYLGLYCEROL KINASE"/>
    <property type="match status" value="1"/>
</dbReference>
<dbReference type="GO" id="GO:0016301">
    <property type="term" value="F:kinase activity"/>
    <property type="evidence" value="ECO:0007669"/>
    <property type="project" value="UniProtKB-KW"/>
</dbReference>
<evidence type="ECO:0000256" key="8">
    <source>
        <dbReference type="ARBA" id="ARBA00022777"/>
    </source>
</evidence>
<comment type="caution">
    <text evidence="20">The sequence shown here is derived from an EMBL/GenBank/DDBJ whole genome shotgun (WGS) entry which is preliminary data.</text>
</comment>
<feature type="binding site" evidence="17">
    <location>
        <position position="35"/>
    </location>
    <ligand>
        <name>ATP</name>
        <dbReference type="ChEBI" id="CHEBI:30616"/>
    </ligand>
</feature>
<keyword evidence="18" id="KW-0460">Magnesium</keyword>
<comment type="subcellular location">
    <subcellularLocation>
        <location evidence="1">Cell membrane</location>
        <topology evidence="1">Multi-pass membrane protein</topology>
    </subcellularLocation>
</comment>
<protein>
    <submittedName>
        <fullName evidence="20">UDP kinase</fullName>
    </submittedName>
</protein>
<keyword evidence="14" id="KW-1208">Phospholipid metabolism</keyword>
<dbReference type="InterPro" id="IPR036945">
    <property type="entry name" value="DAGK_sf"/>
</dbReference>
<dbReference type="GO" id="GO:0005886">
    <property type="term" value="C:plasma membrane"/>
    <property type="evidence" value="ECO:0007669"/>
    <property type="project" value="UniProtKB-SubCell"/>
</dbReference>
<feature type="transmembrane region" description="Helical" evidence="19">
    <location>
        <begin position="103"/>
        <end position="129"/>
    </location>
</feature>
<evidence type="ECO:0000256" key="3">
    <source>
        <dbReference type="ARBA" id="ARBA00022475"/>
    </source>
</evidence>
<gene>
    <name evidence="20" type="ORF">GA842_01980</name>
</gene>
<evidence type="ECO:0000313" key="21">
    <source>
        <dbReference type="Proteomes" id="UP001275867"/>
    </source>
</evidence>
<feature type="transmembrane region" description="Helical" evidence="19">
    <location>
        <begin position="40"/>
        <end position="56"/>
    </location>
</feature>
<evidence type="ECO:0000256" key="6">
    <source>
        <dbReference type="ARBA" id="ARBA00022692"/>
    </source>
</evidence>